<comment type="caution">
    <text evidence="1">The sequence shown here is derived from an EMBL/GenBank/DDBJ whole genome shotgun (WGS) entry which is preliminary data.</text>
</comment>
<dbReference type="InterPro" id="IPR036583">
    <property type="entry name" value="23S_rRNA_IVS_sf"/>
</dbReference>
<dbReference type="NCBIfam" id="TIGR02436">
    <property type="entry name" value="four helix bundle protein"/>
    <property type="match status" value="1"/>
</dbReference>
<gene>
    <name evidence="1" type="ORF">A2954_05930</name>
</gene>
<reference evidence="1 2" key="1">
    <citation type="journal article" date="2016" name="Nat. Commun.">
        <title>Thousands of microbial genomes shed light on interconnected biogeochemical processes in an aquifer system.</title>
        <authorList>
            <person name="Anantharaman K."/>
            <person name="Brown C.T."/>
            <person name="Hug L.A."/>
            <person name="Sharon I."/>
            <person name="Castelle C.J."/>
            <person name="Probst A.J."/>
            <person name="Thomas B.C."/>
            <person name="Singh A."/>
            <person name="Wilkins M.J."/>
            <person name="Karaoz U."/>
            <person name="Brodie E.L."/>
            <person name="Williams K.H."/>
            <person name="Hubbard S.S."/>
            <person name="Banfield J.F."/>
        </authorList>
    </citation>
    <scope>NUCLEOTIDE SEQUENCE [LARGE SCALE GENOMIC DNA]</scope>
</reference>
<accession>A0A1F7IBX0</accession>
<dbReference type="Pfam" id="PF05635">
    <property type="entry name" value="23S_rRNA_IVP"/>
    <property type="match status" value="1"/>
</dbReference>
<dbReference type="InterPro" id="IPR012657">
    <property type="entry name" value="23S_rRNA-intervening_sequence"/>
</dbReference>
<dbReference type="Gene3D" id="1.20.1440.60">
    <property type="entry name" value="23S rRNA-intervening sequence"/>
    <property type="match status" value="1"/>
</dbReference>
<evidence type="ECO:0000313" key="2">
    <source>
        <dbReference type="Proteomes" id="UP000177698"/>
    </source>
</evidence>
<dbReference type="EMBL" id="MGAG01000018">
    <property type="protein sequence ID" value="OGK40848.1"/>
    <property type="molecule type" value="Genomic_DNA"/>
</dbReference>
<sequence length="116" mass="13405">MEFKRRIYKFILQLIKITELLEDKKTVDRIFISQIIRSVTSIGANYIEAQAASSKKDFINFIHHSLKSANETKFWLALIRDTNKLPKEKVNELLSELIEISNILGASLLTLKGKRN</sequence>
<name>A0A1F7IBX0_9BACT</name>
<protein>
    <recommendedName>
        <fullName evidence="3">Four helix bundle protein</fullName>
    </recommendedName>
</protein>
<proteinExistence type="predicted"/>
<organism evidence="1 2">
    <name type="scientific">Candidatus Roizmanbacteria bacterium RIFCSPLOWO2_01_FULL_37_12</name>
    <dbReference type="NCBI Taxonomy" id="1802056"/>
    <lineage>
        <taxon>Bacteria</taxon>
        <taxon>Candidatus Roizmaniibacteriota</taxon>
    </lineage>
</organism>
<dbReference type="Proteomes" id="UP000177698">
    <property type="component" value="Unassembled WGS sequence"/>
</dbReference>
<dbReference type="AlphaFoldDB" id="A0A1F7IBX0"/>
<dbReference type="PIRSF" id="PIRSF035652">
    <property type="entry name" value="CHP02436"/>
    <property type="match status" value="1"/>
</dbReference>
<dbReference type="PANTHER" id="PTHR38471:SF2">
    <property type="entry name" value="FOUR HELIX BUNDLE PROTEIN"/>
    <property type="match status" value="1"/>
</dbReference>
<evidence type="ECO:0000313" key="1">
    <source>
        <dbReference type="EMBL" id="OGK40848.1"/>
    </source>
</evidence>
<dbReference type="PANTHER" id="PTHR38471">
    <property type="entry name" value="FOUR HELIX BUNDLE PROTEIN"/>
    <property type="match status" value="1"/>
</dbReference>
<evidence type="ECO:0008006" key="3">
    <source>
        <dbReference type="Google" id="ProtNLM"/>
    </source>
</evidence>
<dbReference type="SUPFAM" id="SSF158446">
    <property type="entry name" value="IVS-encoded protein-like"/>
    <property type="match status" value="1"/>
</dbReference>